<dbReference type="EMBL" id="JADIMX010000166">
    <property type="protein sequence ID" value="MBO8435339.1"/>
    <property type="molecule type" value="Genomic_DNA"/>
</dbReference>
<dbReference type="Proteomes" id="UP000823611">
    <property type="component" value="Unassembled WGS sequence"/>
</dbReference>
<dbReference type="AlphaFoldDB" id="A0A9D9DWR8"/>
<keyword evidence="1" id="KW-0472">Membrane</keyword>
<feature type="transmembrane region" description="Helical" evidence="1">
    <location>
        <begin position="128"/>
        <end position="147"/>
    </location>
</feature>
<evidence type="ECO:0000313" key="4">
    <source>
        <dbReference type="Proteomes" id="UP000823611"/>
    </source>
</evidence>
<keyword evidence="1" id="KW-1133">Transmembrane helix</keyword>
<reference evidence="3" key="1">
    <citation type="submission" date="2020-10" db="EMBL/GenBank/DDBJ databases">
        <authorList>
            <person name="Gilroy R."/>
        </authorList>
    </citation>
    <scope>NUCLEOTIDE SEQUENCE</scope>
    <source>
        <strain evidence="3">F6-4510</strain>
    </source>
</reference>
<gene>
    <name evidence="3" type="ORF">IAC55_08485</name>
</gene>
<feature type="transmembrane region" description="Helical" evidence="1">
    <location>
        <begin position="191"/>
        <end position="213"/>
    </location>
</feature>
<feature type="transmembrane region" description="Helical" evidence="1">
    <location>
        <begin position="85"/>
        <end position="107"/>
    </location>
</feature>
<evidence type="ECO:0000313" key="3">
    <source>
        <dbReference type="EMBL" id="MBO8435339.1"/>
    </source>
</evidence>
<proteinExistence type="predicted"/>
<comment type="caution">
    <text evidence="3">The sequence shown here is derived from an EMBL/GenBank/DDBJ whole genome shotgun (WGS) entry which is preliminary data.</text>
</comment>
<dbReference type="InterPro" id="IPR057169">
    <property type="entry name" value="DUF7847"/>
</dbReference>
<reference evidence="3" key="2">
    <citation type="journal article" date="2021" name="PeerJ">
        <title>Extensive microbial diversity within the chicken gut microbiome revealed by metagenomics and culture.</title>
        <authorList>
            <person name="Gilroy R."/>
            <person name="Ravi A."/>
            <person name="Getino M."/>
            <person name="Pursley I."/>
            <person name="Horton D.L."/>
            <person name="Alikhan N.F."/>
            <person name="Baker D."/>
            <person name="Gharbi K."/>
            <person name="Hall N."/>
            <person name="Watson M."/>
            <person name="Adriaenssens E.M."/>
            <person name="Foster-Nyarko E."/>
            <person name="Jarju S."/>
            <person name="Secka A."/>
            <person name="Antonio M."/>
            <person name="Oren A."/>
            <person name="Chaudhuri R.R."/>
            <person name="La Ragione R."/>
            <person name="Hildebrand F."/>
            <person name="Pallen M.J."/>
        </authorList>
    </citation>
    <scope>NUCLEOTIDE SEQUENCE</scope>
    <source>
        <strain evidence="3">F6-4510</strain>
    </source>
</reference>
<protein>
    <recommendedName>
        <fullName evidence="2">DUF7847 domain-containing protein</fullName>
    </recommendedName>
</protein>
<dbReference type="Pfam" id="PF25231">
    <property type="entry name" value="DUF7847"/>
    <property type="match status" value="1"/>
</dbReference>
<accession>A0A9D9DWR8</accession>
<feature type="transmembrane region" description="Helical" evidence="1">
    <location>
        <begin position="153"/>
        <end position="170"/>
    </location>
</feature>
<name>A0A9D9DWR8_9FIRM</name>
<organism evidence="3 4">
    <name type="scientific">Candidatus Fimicola merdigallinarum</name>
    <dbReference type="NCBI Taxonomy" id="2840819"/>
    <lineage>
        <taxon>Bacteria</taxon>
        <taxon>Bacillati</taxon>
        <taxon>Bacillota</taxon>
        <taxon>Clostridia</taxon>
        <taxon>Lachnospirales</taxon>
        <taxon>Lachnospiraceae</taxon>
        <taxon>Lachnospiraceae incertae sedis</taxon>
        <taxon>Candidatus Fimicola</taxon>
    </lineage>
</organism>
<feature type="transmembrane region" description="Helical" evidence="1">
    <location>
        <begin position="225"/>
        <end position="248"/>
    </location>
</feature>
<evidence type="ECO:0000256" key="1">
    <source>
        <dbReference type="SAM" id="Phobius"/>
    </source>
</evidence>
<feature type="transmembrane region" description="Helical" evidence="1">
    <location>
        <begin position="30"/>
        <end position="51"/>
    </location>
</feature>
<feature type="domain" description="DUF7847" evidence="2">
    <location>
        <begin position="74"/>
        <end position="236"/>
    </location>
</feature>
<evidence type="ECO:0000259" key="2">
    <source>
        <dbReference type="Pfam" id="PF25231"/>
    </source>
</evidence>
<keyword evidence="1" id="KW-0812">Transmembrane</keyword>
<sequence length="256" mass="29748">MINELNQYEIGFFNILNMGKKIWSDNMKTMAFILMIIFFPINLVLSIVNQFRIDSMANVNMDILFQNISTVGFDAIPKNYVMYNFLYMIVQFFFEPLGIMAVAYVTWKCVKKESVNYKEAVSISLEKGGMFIISAFIYIMLTFVVGILIFPAIYIAIAGSFYFYAIIIDNKNPLYAISQSIRTVRGRWFRTFAYLMIIDGFKYVVSLAVFYILDIFLGQHIFMLNTIGATISSFFNIIFYCSMSLIYINRKLLLEK</sequence>